<evidence type="ECO:0000256" key="1">
    <source>
        <dbReference type="ARBA" id="ARBA00005189"/>
    </source>
</evidence>
<dbReference type="Proteomes" id="UP000182100">
    <property type="component" value="Unassembled WGS sequence"/>
</dbReference>
<evidence type="ECO:0000256" key="2">
    <source>
        <dbReference type="ARBA" id="ARBA00022516"/>
    </source>
</evidence>
<evidence type="ECO:0000259" key="8">
    <source>
        <dbReference type="SMART" id="SM00563"/>
    </source>
</evidence>
<proteinExistence type="predicted"/>
<reference evidence="10" key="1">
    <citation type="submission" date="2016-10" db="EMBL/GenBank/DDBJ databases">
        <authorList>
            <person name="Varghese N."/>
            <person name="Submissions S."/>
        </authorList>
    </citation>
    <scope>NUCLEOTIDE SEQUENCE [LARGE SCALE GENOMIC DNA]</scope>
    <source>
        <strain evidence="10">CGMCC 4.3504</strain>
    </source>
</reference>
<dbReference type="RefSeq" id="WP_079039689.1">
    <property type="nucleotide sequence ID" value="NZ_FMZK01000006.1"/>
</dbReference>
<dbReference type="GO" id="GO:0003841">
    <property type="term" value="F:1-acylglycerol-3-phosphate O-acyltransferase activity"/>
    <property type="evidence" value="ECO:0007669"/>
    <property type="project" value="TreeGrafter"/>
</dbReference>
<evidence type="ECO:0000313" key="9">
    <source>
        <dbReference type="EMBL" id="SDD32617.1"/>
    </source>
</evidence>
<keyword evidence="5 9" id="KW-0012">Acyltransferase</keyword>
<evidence type="ECO:0000313" key="10">
    <source>
        <dbReference type="Proteomes" id="UP000182100"/>
    </source>
</evidence>
<name>A0A1G6TW76_9ACTN</name>
<evidence type="ECO:0000256" key="7">
    <source>
        <dbReference type="SAM" id="Phobius"/>
    </source>
</evidence>
<accession>A0A1G6TW76</accession>
<organism evidence="9 10">
    <name type="scientific">Streptomyces prasinopilosus</name>
    <dbReference type="NCBI Taxonomy" id="67344"/>
    <lineage>
        <taxon>Bacteria</taxon>
        <taxon>Bacillati</taxon>
        <taxon>Actinomycetota</taxon>
        <taxon>Actinomycetes</taxon>
        <taxon>Kitasatosporales</taxon>
        <taxon>Streptomycetaceae</taxon>
        <taxon>Streptomyces</taxon>
    </lineage>
</organism>
<dbReference type="Pfam" id="PF01553">
    <property type="entry name" value="Acyltransferase"/>
    <property type="match status" value="1"/>
</dbReference>
<dbReference type="GO" id="GO:0006654">
    <property type="term" value="P:phosphatidic acid biosynthetic process"/>
    <property type="evidence" value="ECO:0007669"/>
    <property type="project" value="TreeGrafter"/>
</dbReference>
<dbReference type="AlphaFoldDB" id="A0A1G6TW76"/>
<evidence type="ECO:0000256" key="5">
    <source>
        <dbReference type="ARBA" id="ARBA00023315"/>
    </source>
</evidence>
<keyword evidence="4" id="KW-0443">Lipid metabolism</keyword>
<evidence type="ECO:0000256" key="4">
    <source>
        <dbReference type="ARBA" id="ARBA00023098"/>
    </source>
</evidence>
<dbReference type="SMART" id="SM00563">
    <property type="entry name" value="PlsC"/>
    <property type="match status" value="1"/>
</dbReference>
<keyword evidence="7" id="KW-1133">Transmembrane helix</keyword>
<keyword evidence="7" id="KW-0812">Transmembrane</keyword>
<dbReference type="STRING" id="67344.SAMN05216505_106346"/>
<evidence type="ECO:0000256" key="3">
    <source>
        <dbReference type="ARBA" id="ARBA00022679"/>
    </source>
</evidence>
<keyword evidence="7" id="KW-0472">Membrane</keyword>
<dbReference type="PANTHER" id="PTHR10434:SF64">
    <property type="entry name" value="1-ACYL-SN-GLYCEROL-3-PHOSPHATE ACYLTRANSFERASE-RELATED"/>
    <property type="match status" value="1"/>
</dbReference>
<comment type="pathway">
    <text evidence="1">Lipid metabolism.</text>
</comment>
<keyword evidence="3 9" id="KW-0808">Transferase</keyword>
<feature type="transmembrane region" description="Helical" evidence="7">
    <location>
        <begin position="28"/>
        <end position="49"/>
    </location>
</feature>
<dbReference type="InterPro" id="IPR002123">
    <property type="entry name" value="Plipid/glycerol_acylTrfase"/>
</dbReference>
<evidence type="ECO:0000256" key="6">
    <source>
        <dbReference type="SAM" id="MobiDB-lite"/>
    </source>
</evidence>
<protein>
    <submittedName>
        <fullName evidence="9">1-acyl-sn-glycerol-3-phosphate acyltransferases</fullName>
    </submittedName>
</protein>
<dbReference type="PANTHER" id="PTHR10434">
    <property type="entry name" value="1-ACYL-SN-GLYCEROL-3-PHOSPHATE ACYLTRANSFERASE"/>
    <property type="match status" value="1"/>
</dbReference>
<keyword evidence="10" id="KW-1185">Reference proteome</keyword>
<feature type="region of interest" description="Disordered" evidence="6">
    <location>
        <begin position="238"/>
        <end position="297"/>
    </location>
</feature>
<dbReference type="SUPFAM" id="SSF69593">
    <property type="entry name" value="Glycerol-3-phosphate (1)-acyltransferase"/>
    <property type="match status" value="1"/>
</dbReference>
<sequence>MSAWLPGAPCTPSGCVVPAGAARAVPGALLRLTAVLALVITGILLLPVGRRIPADLVGRWCRWIVRAAGVRVRITGAAAPVGGLLLVANHISWLDVPLLGAVRPARMLAKAEIGRWPLAGPLVARGGVLFIDRDRLRALPGTVARITAALGEGSAVAVFPEGSTWCGRGRGSFRRAAFQAAIDAGVPVQPVRIHYRDAGGGPATAPAFVGDDTLAASLWRVVSARGLVAEVGVRPVIPPGRHPDRRALAAAAQPRGGPEREHPAGHGPVPGRAGGPDAGPGHTAVARPRAPEYGLRK</sequence>
<gene>
    <name evidence="9" type="ORF">SAMN05216505_106346</name>
</gene>
<dbReference type="EMBL" id="FMZK01000006">
    <property type="protein sequence ID" value="SDD32617.1"/>
    <property type="molecule type" value="Genomic_DNA"/>
</dbReference>
<feature type="transmembrane region" description="Helical" evidence="7">
    <location>
        <begin position="70"/>
        <end position="93"/>
    </location>
</feature>
<feature type="domain" description="Phospholipid/glycerol acyltransferase" evidence="8">
    <location>
        <begin position="84"/>
        <end position="196"/>
    </location>
</feature>
<keyword evidence="2" id="KW-0444">Lipid biosynthesis</keyword>
<dbReference type="CDD" id="cd07989">
    <property type="entry name" value="LPLAT_AGPAT-like"/>
    <property type="match status" value="1"/>
</dbReference>